<comment type="caution">
    <text evidence="2">The sequence shown here is derived from an EMBL/GenBank/DDBJ whole genome shotgun (WGS) entry which is preliminary data.</text>
</comment>
<dbReference type="InterPro" id="IPR009003">
    <property type="entry name" value="Peptidase_S1_PA"/>
</dbReference>
<dbReference type="SUPFAM" id="SSF50494">
    <property type="entry name" value="Trypsin-like serine proteases"/>
    <property type="match status" value="1"/>
</dbReference>
<accession>A0ABP9QKD0</accession>
<evidence type="ECO:0000256" key="1">
    <source>
        <dbReference type="SAM" id="MobiDB-lite"/>
    </source>
</evidence>
<evidence type="ECO:0000313" key="2">
    <source>
        <dbReference type="EMBL" id="GAA5163421.1"/>
    </source>
</evidence>
<feature type="region of interest" description="Disordered" evidence="1">
    <location>
        <begin position="623"/>
        <end position="656"/>
    </location>
</feature>
<sequence>MLFESALRGWLIDEAGAGDRELPFDLDGPVVRLIDGDKAGESLPKKLRDLTVWTIVYVWRYRERAEIVMFEETWLFMSRLTRDGLLEEAWWRLLRDFAWRRIEWPRAGQEDNEDVEWLAGHLELATAAEQLMGIELSISRARSLSREQWRDGLFELDEVREQLRLLRQDFAWLPAGDAMEDFSAKVTSAESEVWRGRVRWYAAAAEEFGFTATTTFDLVLEITGPVGLLEISGDLIRNEGRRNLIWVLALLSDLVVRFVPEAEVWNAEERLEWALRTIATGWTTSSALTGVIGSLRVHRFQLSGNEVVVSANGERVREVELVTFERRSGRHELVGMHPAAGEPIAPERLVEIVRTVRRHVVHLVTPSGSGSGIVLEQGRVRTALHVVDGVKPGNVRANGIALDGWATVTREQYGDDPRVARAVHGGLRRWGDGGRTVDLADAVVPGLGVAPARKRRTELRLGQTVLVAGVVGGALVVWVGPVIDLEGGYVGVPALVGRGVSGGGLFDLDVNHVGTLVAVSNEGGRGVLYAVGPELSDAFDQRIDQRRKQRATGGVGRRPRLGEWFDGDTELLSRVLPELGEYLTRLADTGYRMPRGLPGPRPVWVLDEEQAAPELERLVAEGRWPRTSGTGRCGHWPGSGAGPQPTGCHTGEDGGS</sequence>
<evidence type="ECO:0000313" key="3">
    <source>
        <dbReference type="Proteomes" id="UP001428817"/>
    </source>
</evidence>
<reference evidence="3" key="1">
    <citation type="journal article" date="2019" name="Int. J. Syst. Evol. Microbiol.">
        <title>The Global Catalogue of Microorganisms (GCM) 10K type strain sequencing project: providing services to taxonomists for standard genome sequencing and annotation.</title>
        <authorList>
            <consortium name="The Broad Institute Genomics Platform"/>
            <consortium name="The Broad Institute Genome Sequencing Center for Infectious Disease"/>
            <person name="Wu L."/>
            <person name="Ma J."/>
        </authorList>
    </citation>
    <scope>NUCLEOTIDE SEQUENCE [LARGE SCALE GENOMIC DNA]</scope>
    <source>
        <strain evidence="3">JCM 18303</strain>
    </source>
</reference>
<keyword evidence="3" id="KW-1185">Reference proteome</keyword>
<gene>
    <name evidence="2" type="ORF">GCM10023321_50280</name>
</gene>
<protein>
    <submittedName>
        <fullName evidence="2">Uncharacterized protein</fullName>
    </submittedName>
</protein>
<name>A0ABP9QKD0_9PSEU</name>
<dbReference type="Proteomes" id="UP001428817">
    <property type="component" value="Unassembled WGS sequence"/>
</dbReference>
<organism evidence="2 3">
    <name type="scientific">Pseudonocardia eucalypti</name>
    <dbReference type="NCBI Taxonomy" id="648755"/>
    <lineage>
        <taxon>Bacteria</taxon>
        <taxon>Bacillati</taxon>
        <taxon>Actinomycetota</taxon>
        <taxon>Actinomycetes</taxon>
        <taxon>Pseudonocardiales</taxon>
        <taxon>Pseudonocardiaceae</taxon>
        <taxon>Pseudonocardia</taxon>
    </lineage>
</organism>
<proteinExistence type="predicted"/>
<dbReference type="EMBL" id="BAABJP010000029">
    <property type="protein sequence ID" value="GAA5163421.1"/>
    <property type="molecule type" value="Genomic_DNA"/>
</dbReference>